<dbReference type="Proteomes" id="UP000831796">
    <property type="component" value="Chromosome"/>
</dbReference>
<feature type="domain" description="Solute-binding protein family 3/N-terminal" evidence="2">
    <location>
        <begin position="2"/>
        <end position="133"/>
    </location>
</feature>
<dbReference type="InterPro" id="IPR001638">
    <property type="entry name" value="Solute-binding_3/MltF_N"/>
</dbReference>
<keyword evidence="4" id="KW-1185">Reference proteome</keyword>
<evidence type="ECO:0000256" key="1">
    <source>
        <dbReference type="SAM" id="MobiDB-lite"/>
    </source>
</evidence>
<evidence type="ECO:0000313" key="4">
    <source>
        <dbReference type="Proteomes" id="UP000831796"/>
    </source>
</evidence>
<dbReference type="AlphaFoldDB" id="A0A8T9Q7J0"/>
<dbReference type="RefSeq" id="WP_244676898.1">
    <property type="nucleotide sequence ID" value="NZ_CP095046.1"/>
</dbReference>
<gene>
    <name evidence="3" type="ORF">MUN79_06345</name>
</gene>
<sequence>MDTALITGFARQLAAEVEWVPGNEQQLYRALRNRKIDLLIGHITEQTPSEDNTARSRPHLENTNYAYVGYKNRWRTSSPGKPAVSRSRPASGARQPQSSSLPTGGESAKASPVIAVPASEKAWLAALENYLNQRQLASTRPARIVQPRRCWQLVHSLPQDGTSPKTTRLKLFSRVVLPRGCRAIRLCTTAVLVG</sequence>
<dbReference type="KEGG" id="hcu:MUN79_06345"/>
<dbReference type="EMBL" id="CP095046">
    <property type="protein sequence ID" value="UOQ73547.1"/>
    <property type="molecule type" value="Genomic_DNA"/>
</dbReference>
<proteinExistence type="predicted"/>
<evidence type="ECO:0000259" key="2">
    <source>
        <dbReference type="Pfam" id="PF00497"/>
    </source>
</evidence>
<feature type="region of interest" description="Disordered" evidence="1">
    <location>
        <begin position="71"/>
        <end position="112"/>
    </location>
</feature>
<name>A0A8T9Q7J0_9BACT</name>
<evidence type="ECO:0000313" key="3">
    <source>
        <dbReference type="EMBL" id="UOQ73547.1"/>
    </source>
</evidence>
<protein>
    <recommendedName>
        <fullName evidence="2">Solute-binding protein family 3/N-terminal domain-containing protein</fullName>
    </recommendedName>
</protein>
<reference evidence="3" key="1">
    <citation type="submission" date="2022-04" db="EMBL/GenBank/DDBJ databases">
        <title>Hymenobacter sp. isolated from the air.</title>
        <authorList>
            <person name="Won M."/>
            <person name="Lee C.-M."/>
            <person name="Woen H.-Y."/>
            <person name="Kwon S.-W."/>
        </authorList>
    </citation>
    <scope>NUCLEOTIDE SEQUENCE</scope>
    <source>
        <strain evidence="3">5116S-3</strain>
    </source>
</reference>
<dbReference type="Pfam" id="PF00497">
    <property type="entry name" value="SBP_bac_3"/>
    <property type="match status" value="1"/>
</dbReference>
<organism evidence="3 4">
    <name type="scientific">Hymenobacter cellulosilyticus</name>
    <dbReference type="NCBI Taxonomy" id="2932248"/>
    <lineage>
        <taxon>Bacteria</taxon>
        <taxon>Pseudomonadati</taxon>
        <taxon>Bacteroidota</taxon>
        <taxon>Cytophagia</taxon>
        <taxon>Cytophagales</taxon>
        <taxon>Hymenobacteraceae</taxon>
        <taxon>Hymenobacter</taxon>
    </lineage>
</organism>
<dbReference type="Gene3D" id="3.40.190.10">
    <property type="entry name" value="Periplasmic binding protein-like II"/>
    <property type="match status" value="1"/>
</dbReference>
<dbReference type="SUPFAM" id="SSF53850">
    <property type="entry name" value="Periplasmic binding protein-like II"/>
    <property type="match status" value="1"/>
</dbReference>
<accession>A0A8T9Q7J0</accession>